<sequence length="216" mass="23540">MSEALFEAGPVEVAPGAVHVPGWLRPDAQAELVDLCRRWSRGPGGMLRHRMPRGGEMSVRMTSLGWFWRPYAYSRSLPGGEAVRPFPRILGELAHDGVAAAYGSPPPEEAPEYDVALVNFYDADARMGMHQDREEEADAPVVSLSLGDACVFRFGNTENRNRPYTDVVLRSGDLFVFGGPSRMAYHGVPRTMPGTGPTELGLDGRLNITIRASGLA</sequence>
<gene>
    <name evidence="7" type="ORF">O4J56_18880</name>
</gene>
<evidence type="ECO:0000313" key="8">
    <source>
        <dbReference type="Proteomes" id="UP001527866"/>
    </source>
</evidence>
<evidence type="ECO:0000256" key="2">
    <source>
        <dbReference type="ARBA" id="ARBA00022723"/>
    </source>
</evidence>
<dbReference type="InterPro" id="IPR005123">
    <property type="entry name" value="Oxoglu/Fe-dep_dioxygenase_dom"/>
</dbReference>
<keyword evidence="2" id="KW-0479">Metal-binding</keyword>
<evidence type="ECO:0000256" key="1">
    <source>
        <dbReference type="ARBA" id="ARBA00001954"/>
    </source>
</evidence>
<keyword evidence="4" id="KW-0560">Oxidoreductase</keyword>
<evidence type="ECO:0000256" key="3">
    <source>
        <dbReference type="ARBA" id="ARBA00022964"/>
    </source>
</evidence>
<comment type="caution">
    <text evidence="7">The sequence shown here is derived from an EMBL/GenBank/DDBJ whole genome shotgun (WGS) entry which is preliminary data.</text>
</comment>
<evidence type="ECO:0000313" key="7">
    <source>
        <dbReference type="EMBL" id="MDA2812717.1"/>
    </source>
</evidence>
<protein>
    <submittedName>
        <fullName evidence="7">Alpha-ketoglutarate-dependent dioxygenase AlkB</fullName>
    </submittedName>
</protein>
<accession>A0ABT4U6X4</accession>
<keyword evidence="8" id="KW-1185">Reference proteome</keyword>
<dbReference type="EMBL" id="JAQFWQ010000057">
    <property type="protein sequence ID" value="MDA2812717.1"/>
    <property type="molecule type" value="Genomic_DNA"/>
</dbReference>
<dbReference type="PANTHER" id="PTHR16557">
    <property type="entry name" value="ALKYLATED DNA REPAIR PROTEIN ALKB-RELATED"/>
    <property type="match status" value="1"/>
</dbReference>
<dbReference type="Gene3D" id="2.60.120.590">
    <property type="entry name" value="Alpha-ketoglutarate-dependent dioxygenase AlkB-like"/>
    <property type="match status" value="1"/>
</dbReference>
<dbReference type="PROSITE" id="PS51471">
    <property type="entry name" value="FE2OG_OXY"/>
    <property type="match status" value="1"/>
</dbReference>
<dbReference type="InterPro" id="IPR027450">
    <property type="entry name" value="AlkB-like"/>
</dbReference>
<organism evidence="7 8">
    <name type="scientific">Nocardiopsis endophytica</name>
    <dbReference type="NCBI Taxonomy" id="3018445"/>
    <lineage>
        <taxon>Bacteria</taxon>
        <taxon>Bacillati</taxon>
        <taxon>Actinomycetota</taxon>
        <taxon>Actinomycetes</taxon>
        <taxon>Streptosporangiales</taxon>
        <taxon>Nocardiopsidaceae</taxon>
        <taxon>Nocardiopsis</taxon>
    </lineage>
</organism>
<dbReference type="SUPFAM" id="SSF51197">
    <property type="entry name" value="Clavaminate synthase-like"/>
    <property type="match status" value="1"/>
</dbReference>
<dbReference type="InterPro" id="IPR004574">
    <property type="entry name" value="Alkb"/>
</dbReference>
<reference evidence="7 8" key="1">
    <citation type="submission" date="2023-01" db="EMBL/GenBank/DDBJ databases">
        <title>Draft genome sequence of Nocardiopsis sp. RSe5-2 isolated from halophytes.</title>
        <authorList>
            <person name="Duangmal K."/>
            <person name="Chantavorakit T."/>
        </authorList>
    </citation>
    <scope>NUCLEOTIDE SEQUENCE [LARGE SCALE GENOMIC DNA]</scope>
    <source>
        <strain evidence="7 8">RSe5-2</strain>
    </source>
</reference>
<dbReference type="GO" id="GO:0051213">
    <property type="term" value="F:dioxygenase activity"/>
    <property type="evidence" value="ECO:0007669"/>
    <property type="project" value="UniProtKB-KW"/>
</dbReference>
<dbReference type="Proteomes" id="UP001527866">
    <property type="component" value="Unassembled WGS sequence"/>
</dbReference>
<keyword evidence="3 7" id="KW-0223">Dioxygenase</keyword>
<evidence type="ECO:0000256" key="4">
    <source>
        <dbReference type="ARBA" id="ARBA00023002"/>
    </source>
</evidence>
<proteinExistence type="predicted"/>
<dbReference type="PANTHER" id="PTHR16557:SF2">
    <property type="entry name" value="NUCLEIC ACID DIOXYGENASE ALKBH1"/>
    <property type="match status" value="1"/>
</dbReference>
<evidence type="ECO:0000259" key="6">
    <source>
        <dbReference type="PROSITE" id="PS51471"/>
    </source>
</evidence>
<comment type="cofactor">
    <cofactor evidence="1">
        <name>Fe(2+)</name>
        <dbReference type="ChEBI" id="CHEBI:29033"/>
    </cofactor>
</comment>
<feature type="domain" description="Fe2OG dioxygenase" evidence="6">
    <location>
        <begin position="112"/>
        <end position="214"/>
    </location>
</feature>
<evidence type="ECO:0000256" key="5">
    <source>
        <dbReference type="ARBA" id="ARBA00023004"/>
    </source>
</evidence>
<dbReference type="InterPro" id="IPR037151">
    <property type="entry name" value="AlkB-like_sf"/>
</dbReference>
<name>A0ABT4U6X4_9ACTN</name>
<dbReference type="RefSeq" id="WP_270687370.1">
    <property type="nucleotide sequence ID" value="NZ_JAQFWQ010000057.1"/>
</dbReference>
<dbReference type="Pfam" id="PF13532">
    <property type="entry name" value="2OG-FeII_Oxy_2"/>
    <property type="match status" value="1"/>
</dbReference>
<keyword evidence="5" id="KW-0408">Iron</keyword>